<proteinExistence type="predicted"/>
<dbReference type="Gene3D" id="2.60.40.2340">
    <property type="match status" value="3"/>
</dbReference>
<keyword evidence="4" id="KW-1185">Reference proteome</keyword>
<evidence type="ECO:0000313" key="3">
    <source>
        <dbReference type="EMBL" id="KAB1156944.1"/>
    </source>
</evidence>
<dbReference type="Proteomes" id="UP000490922">
    <property type="component" value="Unassembled WGS sequence"/>
</dbReference>
<evidence type="ECO:0000313" key="4">
    <source>
        <dbReference type="Proteomes" id="UP000490922"/>
    </source>
</evidence>
<feature type="domain" description="DUF4960" evidence="2">
    <location>
        <begin position="303"/>
        <end position="569"/>
    </location>
</feature>
<evidence type="ECO:0000256" key="1">
    <source>
        <dbReference type="SAM" id="SignalP"/>
    </source>
</evidence>
<keyword evidence="1" id="KW-0732">Signal</keyword>
<evidence type="ECO:0000259" key="2">
    <source>
        <dbReference type="Pfam" id="PF16324"/>
    </source>
</evidence>
<reference evidence="3 4" key="1">
    <citation type="submission" date="2019-09" db="EMBL/GenBank/DDBJ databases">
        <title>Flavobacterium sp. nov., isolated from glacier ice.</title>
        <authorList>
            <person name="Liu Q."/>
        </authorList>
    </citation>
    <scope>NUCLEOTIDE SEQUENCE [LARGE SCALE GENOMIC DNA]</scope>
    <source>
        <strain evidence="3 4">NBRC 112527</strain>
    </source>
</reference>
<feature type="chain" id="PRO_5029776390" evidence="1">
    <location>
        <begin position="24"/>
        <end position="571"/>
    </location>
</feature>
<protein>
    <submittedName>
        <fullName evidence="3">DUF4960 domain-containing protein</fullName>
    </submittedName>
</protein>
<sequence length="571" mass="60704">MKTINNQLSIYKMALALMTLIFAVISCSKDDNFSDNVPDYTQSIIQSFKVGTKFADINHTIGTITMTLPSGTDLKNVTPEIRLPESATVTPASGSTIDFSAGPVTFEVVSTNGAHRTYTVSLAAYGDPKILSFSIAGKTGVINETNNTIAVEIGSQDGNLNNLAPSFVIAGGTTVDVASGVARNFTSPVVYTVLSNNGYTAKQYTVTVTQISAPAITGFSVNGVNGIIDNSTNTILVVLPPSANLTSISPTITIPSGQSVNPTSGIAQNFSIGSVNYTVTNSEKLTKTYSVTIQSITPTKVAFIGNATTIGAISEPDTKAAALWTETHYGSLFKYISIANLTPAELADVKVVFFYYDNTDSSELPDGGAIPSAKVSVLADFVKSGRNMFMAGLANTYIDDMGRIPYNPNVLGAGAGGPNSDYWGLNNSAGKPTNVTTHPIFAGITSTSVKNSIGETFSWTFIPLIDNGYKEDHNAVWDLGPIADLTLQHCSVSRGAEFEALTHCTILGDWQFIPDMCVVAAAEWHPTGVWQGKIISVGAASYEWEMNDGRTNQFQKNVTKLTQNAIDYLLQ</sequence>
<name>A0A7J5AH73_9FLAO</name>
<dbReference type="AlphaFoldDB" id="A0A7J5AH73"/>
<dbReference type="EMBL" id="WAEM01000002">
    <property type="protein sequence ID" value="KAB1156944.1"/>
    <property type="molecule type" value="Genomic_DNA"/>
</dbReference>
<dbReference type="Pfam" id="PF16324">
    <property type="entry name" value="DUF4960"/>
    <property type="match status" value="1"/>
</dbReference>
<dbReference type="PROSITE" id="PS51257">
    <property type="entry name" value="PROKAR_LIPOPROTEIN"/>
    <property type="match status" value="1"/>
</dbReference>
<comment type="caution">
    <text evidence="3">The sequence shown here is derived from an EMBL/GenBank/DDBJ whole genome shotgun (WGS) entry which is preliminary data.</text>
</comment>
<dbReference type="InterPro" id="IPR032526">
    <property type="entry name" value="DUF4960"/>
</dbReference>
<accession>A0A7J5AH73</accession>
<feature type="signal peptide" evidence="1">
    <location>
        <begin position="1"/>
        <end position="23"/>
    </location>
</feature>
<gene>
    <name evidence="3" type="ORF">F6464_06245</name>
</gene>
<dbReference type="OrthoDB" id="727829at2"/>
<dbReference type="RefSeq" id="WP_151106938.1">
    <property type="nucleotide sequence ID" value="NZ_WAEM01000002.1"/>
</dbReference>
<organism evidence="3 4">
    <name type="scientific">Flavobacterium luteum</name>
    <dbReference type="NCBI Taxonomy" id="2026654"/>
    <lineage>
        <taxon>Bacteria</taxon>
        <taxon>Pseudomonadati</taxon>
        <taxon>Bacteroidota</taxon>
        <taxon>Flavobacteriia</taxon>
        <taxon>Flavobacteriales</taxon>
        <taxon>Flavobacteriaceae</taxon>
        <taxon>Flavobacterium</taxon>
    </lineage>
</organism>